<dbReference type="Proteomes" id="UP000030649">
    <property type="component" value="Unassembled WGS sequence"/>
</dbReference>
<dbReference type="GO" id="GO:0006281">
    <property type="term" value="P:DNA repair"/>
    <property type="evidence" value="ECO:0007669"/>
    <property type="project" value="TreeGrafter"/>
</dbReference>
<dbReference type="Gene3D" id="3.40.50.1000">
    <property type="entry name" value="HAD superfamily/HAD-like"/>
    <property type="match status" value="1"/>
</dbReference>
<organism evidence="2 3">
    <name type="scientific">Haloquadratum walsbyi J07HQW1</name>
    <dbReference type="NCBI Taxonomy" id="1238424"/>
    <lineage>
        <taxon>Archaea</taxon>
        <taxon>Methanobacteriati</taxon>
        <taxon>Methanobacteriota</taxon>
        <taxon>Stenosarchaea group</taxon>
        <taxon>Halobacteria</taxon>
        <taxon>Halobacteriales</taxon>
        <taxon>Haloferacaceae</taxon>
        <taxon>Haloquadratum</taxon>
    </lineage>
</organism>
<evidence type="ECO:0000256" key="1">
    <source>
        <dbReference type="ARBA" id="ARBA00007958"/>
    </source>
</evidence>
<dbReference type="STRING" id="1238424.J07HQW1_00605"/>
<name>U1PER4_9EURY</name>
<dbReference type="NCBIfam" id="TIGR01548">
    <property type="entry name" value="HAD-SF-IA-hyp1"/>
    <property type="match status" value="1"/>
</dbReference>
<dbReference type="PANTHER" id="PTHR43434:SF1">
    <property type="entry name" value="PHOSPHOGLYCOLATE PHOSPHATASE"/>
    <property type="match status" value="1"/>
</dbReference>
<dbReference type="GO" id="GO:0008967">
    <property type="term" value="F:phosphoglycolate phosphatase activity"/>
    <property type="evidence" value="ECO:0007669"/>
    <property type="project" value="TreeGrafter"/>
</dbReference>
<dbReference type="SFLD" id="SFLDG01129">
    <property type="entry name" value="C1.5:_HAD__Beta-PGM__Phosphata"/>
    <property type="match status" value="1"/>
</dbReference>
<gene>
    <name evidence="2" type="ORF">J07HQW1_00605</name>
</gene>
<dbReference type="SFLD" id="SFLDS00003">
    <property type="entry name" value="Haloacid_Dehalogenase"/>
    <property type="match status" value="1"/>
</dbReference>
<dbReference type="AlphaFoldDB" id="U1PER4"/>
<evidence type="ECO:0000313" key="2">
    <source>
        <dbReference type="EMBL" id="ERG90581.1"/>
    </source>
</evidence>
<dbReference type="PANTHER" id="PTHR43434">
    <property type="entry name" value="PHOSPHOGLYCOLATE PHOSPHATASE"/>
    <property type="match status" value="1"/>
</dbReference>
<reference evidence="2 3" key="1">
    <citation type="journal article" date="2013" name="PLoS ONE">
        <title>Assembly-driven community genomics of a hypersaline microbial ecosystem.</title>
        <authorList>
            <person name="Podell S."/>
            <person name="Ugalde J.A."/>
            <person name="Narasingarao P."/>
            <person name="Banfield J.F."/>
            <person name="Heidelberg K.B."/>
            <person name="Allen E.E."/>
        </authorList>
    </citation>
    <scope>NUCLEOTIDE SEQUENCE [LARGE SCALE GENOMIC DNA]</scope>
    <source>
        <strain evidence="3">J07HQW1</strain>
    </source>
</reference>
<dbReference type="EMBL" id="KE356560">
    <property type="protein sequence ID" value="ERG90581.1"/>
    <property type="molecule type" value="Genomic_DNA"/>
</dbReference>
<accession>U1PER4</accession>
<dbReference type="InterPro" id="IPR036412">
    <property type="entry name" value="HAD-like_sf"/>
</dbReference>
<protein>
    <submittedName>
        <fullName evidence="2">Haloacid dehalogenase superfamily, subfamily IA hydrolase, TIGR01548</fullName>
    </submittedName>
</protein>
<dbReference type="HOGENOM" id="CLU_082635_0_0_2"/>
<evidence type="ECO:0000313" key="3">
    <source>
        <dbReference type="Proteomes" id="UP000030649"/>
    </source>
</evidence>
<dbReference type="InterPro" id="IPR006438">
    <property type="entry name" value="HAD-SF_TIGR01548"/>
</dbReference>
<dbReference type="Pfam" id="PF00702">
    <property type="entry name" value="Hydrolase"/>
    <property type="match status" value="1"/>
</dbReference>
<dbReference type="SUPFAM" id="SSF56784">
    <property type="entry name" value="HAD-like"/>
    <property type="match status" value="1"/>
</dbReference>
<proteinExistence type="inferred from homology"/>
<dbReference type="InterPro" id="IPR023214">
    <property type="entry name" value="HAD_sf"/>
</dbReference>
<dbReference type="InterPro" id="IPR050155">
    <property type="entry name" value="HAD-like_hydrolase_sf"/>
</dbReference>
<dbReference type="NCBIfam" id="TIGR01549">
    <property type="entry name" value="HAD-SF-IA-v1"/>
    <property type="match status" value="1"/>
</dbReference>
<dbReference type="InterPro" id="IPR006439">
    <property type="entry name" value="HAD-SF_hydro_IA"/>
</dbReference>
<comment type="similarity">
    <text evidence="1">Belongs to the HAD-like hydrolase superfamily.</text>
</comment>
<sequence length="287" mass="31500">MNTDAVILDIDGVLIDVSQSYRRAVVDTVDQCYNQTIKPTDIDEFKNAGGFNNDWDVTDAVALYILTARHESVSLDEFTTQVAAHGGGLEAARTVVSHYLSAADYDMVLDAWNRKYLRDIFQALYLGSDRYRELEGGDPPIDTEGYITDEPVLIDDETIDILQETANIGILTGRPAAEASIALDRMRFSIPTAHRFTMDDWDEGKPHPWALQTLADRLEAETIVFAGDTLDDVRTAVNADTADESRTYHGVGVLTGGLNGDAGQDAFESVGAYAVIDSVNDLTDLIR</sequence>
<keyword evidence="2" id="KW-0378">Hydrolase</keyword>